<gene>
    <name evidence="3" type="ORF">LOD26_25530</name>
</gene>
<dbReference type="Proteomes" id="UP001139290">
    <property type="component" value="Unassembled WGS sequence"/>
</dbReference>
<feature type="domain" description="Big-1" evidence="2">
    <location>
        <begin position="114"/>
        <end position="215"/>
    </location>
</feature>
<evidence type="ECO:0000313" key="3">
    <source>
        <dbReference type="EMBL" id="MCO5784627.1"/>
    </source>
</evidence>
<feature type="domain" description="Big-1" evidence="2">
    <location>
        <begin position="335"/>
        <end position="436"/>
    </location>
</feature>
<dbReference type="Gene3D" id="2.60.40.10">
    <property type="entry name" value="Immunoglobulins"/>
    <property type="match status" value="4"/>
</dbReference>
<accession>A0ABT1BFG8</accession>
<feature type="domain" description="Big-1" evidence="2">
    <location>
        <begin position="1"/>
        <end position="104"/>
    </location>
</feature>
<proteinExistence type="inferred from homology"/>
<name>A0ABT1BFG8_9ENTR</name>
<dbReference type="InterPro" id="IPR003344">
    <property type="entry name" value="Big_1_dom"/>
</dbReference>
<dbReference type="Gene3D" id="2.60.40.1080">
    <property type="match status" value="1"/>
</dbReference>
<dbReference type="Pfam" id="PF02369">
    <property type="entry name" value="Big_1"/>
    <property type="match status" value="2"/>
</dbReference>
<dbReference type="InterPro" id="IPR015217">
    <property type="entry name" value="Invasin_dom_3"/>
</dbReference>
<dbReference type="SMART" id="SM00634">
    <property type="entry name" value="BID_1"/>
    <property type="match status" value="4"/>
</dbReference>
<dbReference type="Pfam" id="PF21764">
    <property type="entry name" value="Invasin_D4"/>
    <property type="match status" value="1"/>
</dbReference>
<keyword evidence="4" id="KW-1185">Reference proteome</keyword>
<dbReference type="InterPro" id="IPR048658">
    <property type="entry name" value="Invasin_D4"/>
</dbReference>
<evidence type="ECO:0000256" key="1">
    <source>
        <dbReference type="ARBA" id="ARBA00010116"/>
    </source>
</evidence>
<comment type="similarity">
    <text evidence="1">Belongs to the intimin/invasin family.</text>
</comment>
<protein>
    <submittedName>
        <fullName evidence="3">Ig-like domain-containing protein</fullName>
    </submittedName>
</protein>
<sequence length="658" mass="65834">NSTLAVSNASITANGGGTGGTSTVMLTLRDAKSNPVTGLTGVAFTITGSAAAGATLTPVTETPAASGIYTTTLSGTAAGTVTVGTTVGGSAFSATPATRTVTLTPDLSTATVTAMTNTTSASTKLANNIDLHSLQATVQDANNNLVSGAQVDFTVTAKSGTGGTPVLSVASGTTDATGKTPLITLKDTTAETVTVTAKVNTTAADTGKTATADFALYPVVSAVTPVINNSPADNTTLNTLTVQVQDLAGNALANQAVTLNFTGTDLKTGPATLKTGVTALSSADTAVAVTTDASGRVALTATDITAEAITVSVKTATSTQAAQTATSTFSIYPIVSSLTVGTNNVPANNTTLNTLTATVKDLKGNTLVNTPVKLTFSADKGTASFANASPWSTTTNAGGQVTLNLKDSSAVAETVNVTAYAQGSAIDQKTAGVNFVAYSLSNASVNGANFTSGIGFPTTGFTGAKFQLLMNNVTTWNGDYTWSTSQPGWMTVDASGNVTFNGTATTATKAVTLTATPKGGTAPVRTWSFTVGLWFIGTGNTMGTYAQAVSSCTGLSASVPTLAQFTSARALSSTAARSGSYNGVGPQWGTLDSYTTGWGETTTYYNSWTSTVYSGSQNYVVAVTTGGGRSTVAAIAGGWVGQNSQAATSYSTICVKTL</sequence>
<reference evidence="3" key="1">
    <citation type="submission" date="2021-11" db="EMBL/GenBank/DDBJ databases">
        <title>Citrobacter meridianamericanus sp. nov. isolated from soil.</title>
        <authorList>
            <person name="Furlan J.P.R."/>
            <person name="Stehling E.G."/>
        </authorList>
    </citation>
    <scope>NUCLEOTIDE SEQUENCE</scope>
    <source>
        <strain evidence="3">BR102</strain>
    </source>
</reference>
<dbReference type="Pfam" id="PF09134">
    <property type="entry name" value="Invasin_D3"/>
    <property type="match status" value="1"/>
</dbReference>
<dbReference type="SUPFAM" id="SSF49373">
    <property type="entry name" value="Invasin/intimin cell-adhesion fragments"/>
    <property type="match status" value="5"/>
</dbReference>
<dbReference type="PANTHER" id="PTHR39576:SF2">
    <property type="entry name" value="ATTACHING AND EFFACING PROTEIN HOMOLOG-RELATED"/>
    <property type="match status" value="1"/>
</dbReference>
<evidence type="ECO:0000313" key="4">
    <source>
        <dbReference type="Proteomes" id="UP001139290"/>
    </source>
</evidence>
<dbReference type="PROSITE" id="PS51127">
    <property type="entry name" value="BIG1"/>
    <property type="match status" value="4"/>
</dbReference>
<evidence type="ECO:0000259" key="2">
    <source>
        <dbReference type="PROSITE" id="PS51127"/>
    </source>
</evidence>
<dbReference type="PANTHER" id="PTHR39576">
    <property type="entry name" value="ATTACHING AND EFFACING PROTEIN HOMOLOG-RELATED-RELATED"/>
    <property type="match status" value="1"/>
</dbReference>
<comment type="caution">
    <text evidence="3">The sequence shown here is derived from an EMBL/GenBank/DDBJ whole genome shotgun (WGS) entry which is preliminary data.</text>
</comment>
<organism evidence="3 4">
    <name type="scientific">Citrobacter meridianamericanus</name>
    <dbReference type="NCBI Taxonomy" id="2894201"/>
    <lineage>
        <taxon>Bacteria</taxon>
        <taxon>Pseudomonadati</taxon>
        <taxon>Pseudomonadota</taxon>
        <taxon>Gammaproteobacteria</taxon>
        <taxon>Enterobacterales</taxon>
        <taxon>Enterobacteriaceae</taxon>
        <taxon>Citrobacter</taxon>
    </lineage>
</organism>
<feature type="non-terminal residue" evidence="3">
    <location>
        <position position="1"/>
    </location>
</feature>
<dbReference type="InterPro" id="IPR008964">
    <property type="entry name" value="Invasin/intimin_cell_adhesion"/>
</dbReference>
<dbReference type="EMBL" id="JAJJVQ010000021">
    <property type="protein sequence ID" value="MCO5784627.1"/>
    <property type="molecule type" value="Genomic_DNA"/>
</dbReference>
<dbReference type="InterPro" id="IPR013783">
    <property type="entry name" value="Ig-like_fold"/>
</dbReference>
<dbReference type="InterPro" id="IPR051715">
    <property type="entry name" value="Intimin-Invasin_domain"/>
</dbReference>
<dbReference type="RefSeq" id="WP_252839145.1">
    <property type="nucleotide sequence ID" value="NZ_JAJJVQ010000021.1"/>
</dbReference>
<feature type="domain" description="Big-1" evidence="2">
    <location>
        <begin position="220"/>
        <end position="330"/>
    </location>
</feature>